<dbReference type="PANTHER" id="PTHR42895">
    <property type="entry name" value="IRON-SULFUR CLUSTER-BINDING PROTEIN-RELATED"/>
    <property type="match status" value="1"/>
</dbReference>
<dbReference type="Gene3D" id="3.10.20.30">
    <property type="match status" value="1"/>
</dbReference>
<sequence length="610" mass="65856">MKTFKIDFEPLGKVASADKEDSIMQASINAGVDISSICGGKGKCGRCKIILKEGAATPITDAEKNMLSTDEIEKGFRLACQTKALSDLVVDIPPESLILSQRLQTEGEELEVGVEPIIQKVFLSLEPPTLSDPRPDLTRVIDGIYEQKRIKPRIDFILSKKISSILREGGWIVTTTLRENEIIGTEPGSSDAKFGMAFDIGSTKLAAYLVDLETGNMLDAIGLANPQVAYGDDIVSRIGYAMEEEKKREELRRAIMNGINGMIKNLCRRNGIGKKDLSDITIVGNTAMHHLLLGLPVRQLGLAPYIPVFKESQDIKARELGIDMVEGGYVHLLPLIGGYIGSDHVAMILATRIWEEEEEKVRIGIDIGTNTEIAFAKEGKIMSLSCASGPAFEGWGVKQGVKAMSGAIDKVSIEGHDVVCSTIDDKPAIGICGSGILDAIAKLYTSGAINDKGRLQEENSRVRRSDGGLEFVLVDKEKTGIDDDVVVCQSDISSILLAKSAIRAGISIGLEKMGVNEDEIGEVIIAGAFGSYIDPESAVTIGMLPDLDLKLFKQVGNAAGVGAKLALISRSERKLANTIADDVRYVETCIHPKFARILARSMFLPKPKIG</sequence>
<dbReference type="PANTHER" id="PTHR42895:SF1">
    <property type="entry name" value="IRON-SULFUR CLUSTER PROTEIN"/>
    <property type="match status" value="1"/>
</dbReference>
<dbReference type="InterPro" id="IPR001041">
    <property type="entry name" value="2Fe-2S_ferredoxin-type"/>
</dbReference>
<organism evidence="2 3">
    <name type="scientific">Candidatus Methanolliviera hydrocarbonicum</name>
    <dbReference type="NCBI Taxonomy" id="2491085"/>
    <lineage>
        <taxon>Archaea</taxon>
        <taxon>Methanobacteriati</taxon>
        <taxon>Methanobacteriota</taxon>
        <taxon>Candidatus Methanoliparia</taxon>
        <taxon>Candidatus Methanoliparales</taxon>
        <taxon>Candidatus Methanollivieraceae</taxon>
        <taxon>Candidatus Methanolliviera</taxon>
    </lineage>
</organism>
<dbReference type="Gene3D" id="3.30.420.480">
    <property type="entry name" value="Domain of unknown function (DUF4445)"/>
    <property type="match status" value="1"/>
</dbReference>
<dbReference type="Gene3D" id="3.10.20.880">
    <property type="match status" value="1"/>
</dbReference>
<dbReference type="Proteomes" id="UP000320766">
    <property type="component" value="Unassembled WGS sequence"/>
</dbReference>
<dbReference type="InterPro" id="IPR012675">
    <property type="entry name" value="Beta-grasp_dom_sf"/>
</dbReference>
<accession>A0A520KWM4</accession>
<dbReference type="Pfam" id="PF17650">
    <property type="entry name" value="RACo_linker"/>
    <property type="match status" value="1"/>
</dbReference>
<dbReference type="InterPro" id="IPR043129">
    <property type="entry name" value="ATPase_NBD"/>
</dbReference>
<gene>
    <name evidence="2" type="ORF">EF807_04515</name>
</gene>
<dbReference type="SUPFAM" id="SSF54292">
    <property type="entry name" value="2Fe-2S ferredoxin-like"/>
    <property type="match status" value="1"/>
</dbReference>
<dbReference type="InterPro" id="IPR036010">
    <property type="entry name" value="2Fe-2S_ferredoxin-like_sf"/>
</dbReference>
<dbReference type="Pfam" id="PF00111">
    <property type="entry name" value="Fer2"/>
    <property type="match status" value="1"/>
</dbReference>
<dbReference type="Pfam" id="PF14574">
    <property type="entry name" value="RACo_C_ter"/>
    <property type="match status" value="1"/>
</dbReference>
<name>A0A520KWM4_9EURY</name>
<dbReference type="CDD" id="cd00207">
    <property type="entry name" value="fer2"/>
    <property type="match status" value="1"/>
</dbReference>
<dbReference type="InterPro" id="IPR027980">
    <property type="entry name" value="RACo_C"/>
</dbReference>
<dbReference type="AlphaFoldDB" id="A0A520KWM4"/>
<proteinExistence type="predicted"/>
<dbReference type="PROSITE" id="PS51085">
    <property type="entry name" value="2FE2S_FER_2"/>
    <property type="match status" value="1"/>
</dbReference>
<dbReference type="Pfam" id="PF17651">
    <property type="entry name" value="Raco_middle"/>
    <property type="match status" value="1"/>
</dbReference>
<dbReference type="GO" id="GO:0051536">
    <property type="term" value="F:iron-sulfur cluster binding"/>
    <property type="evidence" value="ECO:0007669"/>
    <property type="project" value="InterPro"/>
</dbReference>
<evidence type="ECO:0000313" key="3">
    <source>
        <dbReference type="Proteomes" id="UP000320766"/>
    </source>
</evidence>
<evidence type="ECO:0000313" key="2">
    <source>
        <dbReference type="EMBL" id="RZN69451.1"/>
    </source>
</evidence>
<reference evidence="2 3" key="1">
    <citation type="journal article" date="2019" name="Nat. Microbiol.">
        <title>Wide diversity of methane and short-chain alkane metabolisms in uncultured archaea.</title>
        <authorList>
            <person name="Borrel G."/>
            <person name="Adam P.S."/>
            <person name="McKay L.J."/>
            <person name="Chen L.X."/>
            <person name="Sierra-Garcia I.N."/>
            <person name="Sieber C.M."/>
            <person name="Letourneur Q."/>
            <person name="Ghozlane A."/>
            <person name="Andersen G.L."/>
            <person name="Li W.J."/>
            <person name="Hallam S.J."/>
            <person name="Muyzer G."/>
            <person name="de Oliveira V.M."/>
            <person name="Inskeep W.P."/>
            <person name="Banfield J.F."/>
            <person name="Gribaldo S."/>
        </authorList>
    </citation>
    <scope>NUCLEOTIDE SEQUENCE [LARGE SCALE GENOMIC DNA]</scope>
    <source>
        <strain evidence="2">NM1b</strain>
    </source>
</reference>
<feature type="domain" description="2Fe-2S ferredoxin-type" evidence="1">
    <location>
        <begin position="4"/>
        <end position="96"/>
    </location>
</feature>
<comment type="caution">
    <text evidence="2">The sequence shown here is derived from an EMBL/GenBank/DDBJ whole genome shotgun (WGS) entry which is preliminary data.</text>
</comment>
<protein>
    <submittedName>
        <fullName evidence="2">DUF4445 domain-containing protein</fullName>
    </submittedName>
</protein>
<evidence type="ECO:0000259" key="1">
    <source>
        <dbReference type="PROSITE" id="PS51085"/>
    </source>
</evidence>
<dbReference type="InterPro" id="IPR040506">
    <property type="entry name" value="RACo_linker"/>
</dbReference>
<dbReference type="InterPro" id="IPR041414">
    <property type="entry name" value="Raco-like_middle"/>
</dbReference>
<dbReference type="EMBL" id="RXIL01000078">
    <property type="protein sequence ID" value="RZN69451.1"/>
    <property type="molecule type" value="Genomic_DNA"/>
</dbReference>
<dbReference type="InterPro" id="IPR042259">
    <property type="entry name" value="Raco-like_middle_sf"/>
</dbReference>
<dbReference type="SUPFAM" id="SSF53067">
    <property type="entry name" value="Actin-like ATPase domain"/>
    <property type="match status" value="1"/>
</dbReference>
<dbReference type="InterPro" id="IPR052911">
    <property type="entry name" value="Corrinoid_activation_enz"/>
</dbReference>